<feature type="compositionally biased region" description="Polar residues" evidence="4">
    <location>
        <begin position="379"/>
        <end position="388"/>
    </location>
</feature>
<dbReference type="PROSITE" id="PS50297">
    <property type="entry name" value="ANK_REP_REGION"/>
    <property type="match status" value="3"/>
</dbReference>
<dbReference type="PRINTS" id="PR01415">
    <property type="entry name" value="ANKYRIN"/>
</dbReference>
<feature type="compositionally biased region" description="Polar residues" evidence="4">
    <location>
        <begin position="230"/>
        <end position="244"/>
    </location>
</feature>
<gene>
    <name evidence="5" type="ORF">CDAUBV1_LOCUS12567</name>
</gene>
<sequence>MNQYIVPLPHNDPRLFSNVSHAFSLVDLGKRLLDAAKNGDVEEVKNLMNNGAPFTTDWLGISPLHFAAMNGHLSSCEALLRAGISRDARTKVDRTPLHLAAQEGHADIVELLLRNGADLDAKDMLRMTALHWAAERGHTPVVQMLMRFGADAHVQNKFEMTPLDIAESKGHIDTRDAMLNTQYDLPFPVGRMAAASSEIGNTNAYILTDEETLVPAAPPAGEVVVTATTLDETSNEQDVNSTNKLAPDPSLTEPPDPKNDLEYNAARALIDGLGVGEVTNFAVRPELRRSPVHSGAVERMEPRRTSMEGFKDVMLVETPDGDILYVRQRISASGTGSLCIFTSAGAQVNDPSLLAQVVEAMSELPKGDGETATKGGQDGTTENENSTVIKKEPSVYTTFGSANTNSSEKKVFSSITSACPTDTDTDEEDADLEGPNSLPAQLAAHMDSAEHPSTICVEGVGPNASIEDLCNWCLYNGIFIRCIPDEPDFIAEFLYKGESYTLTASYDSELGTISFQRYRNGLE</sequence>
<dbReference type="Pfam" id="PF12796">
    <property type="entry name" value="Ank_2"/>
    <property type="match status" value="2"/>
</dbReference>
<evidence type="ECO:0000256" key="3">
    <source>
        <dbReference type="PROSITE-ProRule" id="PRU00023"/>
    </source>
</evidence>
<dbReference type="SMART" id="SM00248">
    <property type="entry name" value="ANK"/>
    <property type="match status" value="5"/>
</dbReference>
<feature type="region of interest" description="Disordered" evidence="4">
    <location>
        <begin position="364"/>
        <end position="392"/>
    </location>
</feature>
<comment type="caution">
    <text evidence="5">The sequence shown here is derived from an EMBL/GenBank/DDBJ whole genome shotgun (WGS) entry which is preliminary data.</text>
</comment>
<dbReference type="PROSITE" id="PS50088">
    <property type="entry name" value="ANK_REPEAT"/>
    <property type="match status" value="3"/>
</dbReference>
<dbReference type="Gene3D" id="1.25.40.20">
    <property type="entry name" value="Ankyrin repeat-containing domain"/>
    <property type="match status" value="1"/>
</dbReference>
<dbReference type="SUPFAM" id="SSF48403">
    <property type="entry name" value="Ankyrin repeat"/>
    <property type="match status" value="1"/>
</dbReference>
<feature type="repeat" description="ANK" evidence="3">
    <location>
        <begin position="92"/>
        <end position="124"/>
    </location>
</feature>
<evidence type="ECO:0000256" key="1">
    <source>
        <dbReference type="ARBA" id="ARBA00022737"/>
    </source>
</evidence>
<dbReference type="InterPro" id="IPR050776">
    <property type="entry name" value="Ank_Repeat/CDKN_Inhibitor"/>
</dbReference>
<evidence type="ECO:0000256" key="4">
    <source>
        <dbReference type="SAM" id="MobiDB-lite"/>
    </source>
</evidence>
<keyword evidence="2 3" id="KW-0040">ANK repeat</keyword>
<reference evidence="5" key="1">
    <citation type="submission" date="2024-06" db="EMBL/GenBank/DDBJ databases">
        <authorList>
            <person name="Liu X."/>
            <person name="Lenzi L."/>
            <person name="Haldenby T S."/>
            <person name="Uol C."/>
        </authorList>
    </citation>
    <scope>NUCLEOTIDE SEQUENCE</scope>
</reference>
<keyword evidence="1" id="KW-0677">Repeat</keyword>
<dbReference type="Proteomes" id="UP001497525">
    <property type="component" value="Unassembled WGS sequence"/>
</dbReference>
<evidence type="ECO:0000313" key="6">
    <source>
        <dbReference type="Proteomes" id="UP001497525"/>
    </source>
</evidence>
<dbReference type="PANTHER" id="PTHR24201">
    <property type="entry name" value="ANK_REP_REGION DOMAIN-CONTAINING PROTEIN"/>
    <property type="match status" value="1"/>
</dbReference>
<proteinExistence type="predicted"/>
<dbReference type="GO" id="GO:0005634">
    <property type="term" value="C:nucleus"/>
    <property type="evidence" value="ECO:0007669"/>
    <property type="project" value="TreeGrafter"/>
</dbReference>
<evidence type="ECO:0000256" key="2">
    <source>
        <dbReference type="ARBA" id="ARBA00023043"/>
    </source>
</evidence>
<dbReference type="PANTHER" id="PTHR24201:SF16">
    <property type="entry name" value="ANKYRIN-1-LIKE-RELATED"/>
    <property type="match status" value="1"/>
</dbReference>
<dbReference type="AlphaFoldDB" id="A0AAV2TP68"/>
<organism evidence="5 6">
    <name type="scientific">Calicophoron daubneyi</name>
    <name type="common">Rumen fluke</name>
    <name type="synonym">Paramphistomum daubneyi</name>
    <dbReference type="NCBI Taxonomy" id="300641"/>
    <lineage>
        <taxon>Eukaryota</taxon>
        <taxon>Metazoa</taxon>
        <taxon>Spiralia</taxon>
        <taxon>Lophotrochozoa</taxon>
        <taxon>Platyhelminthes</taxon>
        <taxon>Trematoda</taxon>
        <taxon>Digenea</taxon>
        <taxon>Plagiorchiida</taxon>
        <taxon>Pronocephalata</taxon>
        <taxon>Paramphistomoidea</taxon>
        <taxon>Paramphistomidae</taxon>
        <taxon>Calicophoron</taxon>
    </lineage>
</organism>
<feature type="repeat" description="ANK" evidence="3">
    <location>
        <begin position="125"/>
        <end position="157"/>
    </location>
</feature>
<dbReference type="EMBL" id="CAXLJL010000467">
    <property type="protein sequence ID" value="CAL5138049.1"/>
    <property type="molecule type" value="Genomic_DNA"/>
</dbReference>
<dbReference type="InterPro" id="IPR036770">
    <property type="entry name" value="Ankyrin_rpt-contain_sf"/>
</dbReference>
<feature type="region of interest" description="Disordered" evidence="4">
    <location>
        <begin position="230"/>
        <end position="258"/>
    </location>
</feature>
<accession>A0AAV2TP68</accession>
<feature type="repeat" description="ANK" evidence="3">
    <location>
        <begin position="59"/>
        <end position="91"/>
    </location>
</feature>
<evidence type="ECO:0008006" key="7">
    <source>
        <dbReference type="Google" id="ProtNLM"/>
    </source>
</evidence>
<name>A0AAV2TP68_CALDB</name>
<dbReference type="InterPro" id="IPR002110">
    <property type="entry name" value="Ankyrin_rpt"/>
</dbReference>
<protein>
    <recommendedName>
        <fullName evidence="7">GA-binding protein subunit beta-1</fullName>
    </recommendedName>
</protein>
<evidence type="ECO:0000313" key="5">
    <source>
        <dbReference type="EMBL" id="CAL5138049.1"/>
    </source>
</evidence>